<evidence type="ECO:0000256" key="3">
    <source>
        <dbReference type="ARBA" id="ARBA00022630"/>
    </source>
</evidence>
<evidence type="ECO:0000256" key="2">
    <source>
        <dbReference type="ARBA" id="ARBA00007653"/>
    </source>
</evidence>
<dbReference type="InterPro" id="IPR049312">
    <property type="entry name" value="GIDA_C_N"/>
</dbReference>
<dbReference type="PANTHER" id="PTHR11806">
    <property type="entry name" value="GLUCOSE INHIBITED DIVISION PROTEIN A"/>
    <property type="match status" value="1"/>
</dbReference>
<dbReference type="Pfam" id="PF13932">
    <property type="entry name" value="SAM_GIDA_C"/>
    <property type="match status" value="1"/>
</dbReference>
<accession>A0A8I2ZKJ7</accession>
<dbReference type="PANTHER" id="PTHR11806:SF0">
    <property type="entry name" value="PROTEIN MTO1 HOMOLOG, MITOCHONDRIAL"/>
    <property type="match status" value="1"/>
</dbReference>
<dbReference type="AlphaFoldDB" id="A0A8I2ZKJ7"/>
<evidence type="ECO:0000313" key="7">
    <source>
        <dbReference type="Proteomes" id="UP000689129"/>
    </source>
</evidence>
<dbReference type="Pfam" id="PF01134">
    <property type="entry name" value="GIDA"/>
    <property type="match status" value="2"/>
</dbReference>
<organism evidence="6 7">
    <name type="scientific">Verticillium longisporum</name>
    <name type="common">Verticillium dahliae var. longisporum</name>
    <dbReference type="NCBI Taxonomy" id="100787"/>
    <lineage>
        <taxon>Eukaryota</taxon>
        <taxon>Fungi</taxon>
        <taxon>Dikarya</taxon>
        <taxon>Ascomycota</taxon>
        <taxon>Pezizomycotina</taxon>
        <taxon>Sordariomycetes</taxon>
        <taxon>Hypocreomycetidae</taxon>
        <taxon>Glomerellales</taxon>
        <taxon>Plectosphaerellaceae</taxon>
        <taxon>Verticillium</taxon>
    </lineage>
</organism>
<dbReference type="InterPro" id="IPR040131">
    <property type="entry name" value="MnmG_N"/>
</dbReference>
<dbReference type="EMBL" id="JAEMWZ010000155">
    <property type="protein sequence ID" value="KAG7133585.1"/>
    <property type="molecule type" value="Genomic_DNA"/>
</dbReference>
<evidence type="ECO:0000313" key="6">
    <source>
        <dbReference type="EMBL" id="KAG7133585.1"/>
    </source>
</evidence>
<keyword evidence="3" id="KW-0285">Flavoprotein</keyword>
<evidence type="ECO:0000259" key="5">
    <source>
        <dbReference type="SMART" id="SM01228"/>
    </source>
</evidence>
<feature type="domain" description="tRNA uridine 5-carboxymethylaminomethyl modification enzyme C-terminal subdomain" evidence="5">
    <location>
        <begin position="425"/>
        <end position="496"/>
    </location>
</feature>
<dbReference type="GO" id="GO:0030488">
    <property type="term" value="P:tRNA methylation"/>
    <property type="evidence" value="ECO:0007669"/>
    <property type="project" value="TreeGrafter"/>
</dbReference>
<name>A0A8I2ZKJ7_VERLO</name>
<dbReference type="GO" id="GO:0070899">
    <property type="term" value="P:mitochondrial tRNA wobble uridine modification"/>
    <property type="evidence" value="ECO:0007669"/>
    <property type="project" value="UniProtKB-ARBA"/>
</dbReference>
<sequence>MLSGRSSKQLWNLHHNIRSARHRITALPKSRGRQFAAVASGLRPFDVVVVGGGHAGAEACAAAARAGAKTALVTPKIDNLGTCSCNPSFGGIGKGVIIREFDALDGLAGRVIDKAGIHFQTLNRRKGPAVWGPRAQIDRDLYKKHMREELEGYPNLSIIVGSVSDVVLCPQEDPTTGAHSRITGVKLDSGEILPTTQVIITTGTFLSATHDIVRANLGNTIHIRETVLGPRYWFDNDVVYPNGLSMTVPPEAQEQIIRSIKVSGLYLAGQINGTTGYEEAAGQGVIAGINAGRAAKGLAPVSLSRGDGYIGVMIDDLVTKGVSEPYRMFTTRTKGRDWGVVSDARWRAFSDEKMQVDELYSVLESAVKSPQEWMRHGFLVKENSQRRDACEMLRLPNVTMDEIATVLPNVQHFPERIKSRVAIEALYAPMIARQTSERRNFTKDESLRLPANLDYDKVAGLAMHEKQILKATKPETLAQARRLEGITPSGCIRLLSFIQRQNKGGAAGEDSSLP</sequence>
<keyword evidence="4" id="KW-0274">FAD</keyword>
<dbReference type="InterPro" id="IPR020595">
    <property type="entry name" value="MnmG-rel_CS"/>
</dbReference>
<dbReference type="FunFam" id="1.10.150.570:FF:000001">
    <property type="entry name" value="tRNA uridine 5-carboxymethylaminomethyl modification enzyme MnmG"/>
    <property type="match status" value="1"/>
</dbReference>
<dbReference type="GO" id="GO:0005739">
    <property type="term" value="C:mitochondrion"/>
    <property type="evidence" value="ECO:0007669"/>
    <property type="project" value="GOC"/>
</dbReference>
<comment type="similarity">
    <text evidence="2">Belongs to the MnmG family.</text>
</comment>
<evidence type="ECO:0000256" key="4">
    <source>
        <dbReference type="ARBA" id="ARBA00022827"/>
    </source>
</evidence>
<reference evidence="6" key="1">
    <citation type="journal article" date="2021" name="Mol. Plant Pathol.">
        <title>A 20-kb lineage-specific genomic region tames virulence in pathogenic amphidiploid Verticillium longisporum.</title>
        <authorList>
            <person name="Harting R."/>
            <person name="Starke J."/>
            <person name="Kusch H."/>
            <person name="Poggeler S."/>
            <person name="Maurus I."/>
            <person name="Schluter R."/>
            <person name="Landesfeind M."/>
            <person name="Bulla I."/>
            <person name="Nowrousian M."/>
            <person name="de Jonge R."/>
            <person name="Stahlhut G."/>
            <person name="Hoff K.J."/>
            <person name="Asshauer K.P."/>
            <person name="Thurmer A."/>
            <person name="Stanke M."/>
            <person name="Daniel R."/>
            <person name="Morgenstern B."/>
            <person name="Thomma B.P.H.J."/>
            <person name="Kronstad J.W."/>
            <person name="Braus-Stromeyer S.A."/>
            <person name="Braus G.H."/>
        </authorList>
    </citation>
    <scope>NUCLEOTIDE SEQUENCE</scope>
    <source>
        <strain evidence="6">Vl32</strain>
    </source>
</reference>
<dbReference type="InterPro" id="IPR047001">
    <property type="entry name" value="MnmG_C_subdom"/>
</dbReference>
<dbReference type="OrthoDB" id="10266265at2759"/>
<dbReference type="SMART" id="SM01228">
    <property type="entry name" value="GIDA_assoc_3"/>
    <property type="match status" value="1"/>
</dbReference>
<comment type="caution">
    <text evidence="6">The sequence shown here is derived from an EMBL/GenBank/DDBJ whole genome shotgun (WGS) entry which is preliminary data.</text>
</comment>
<proteinExistence type="inferred from homology"/>
<protein>
    <submittedName>
        <fullName evidence="6">tRNA uridine 5-carboxymethylaminomethyl modification enzyme MnmG like protein</fullName>
    </submittedName>
</protein>
<evidence type="ECO:0000256" key="1">
    <source>
        <dbReference type="ARBA" id="ARBA00001974"/>
    </source>
</evidence>
<dbReference type="PROSITE" id="PS01281">
    <property type="entry name" value="GIDA_2"/>
    <property type="match status" value="1"/>
</dbReference>
<comment type="cofactor">
    <cofactor evidence="1">
        <name>FAD</name>
        <dbReference type="ChEBI" id="CHEBI:57692"/>
    </cofactor>
</comment>
<dbReference type="InterPro" id="IPR026904">
    <property type="entry name" value="MnmG_C"/>
</dbReference>
<dbReference type="GO" id="GO:0050660">
    <property type="term" value="F:flavin adenine dinucleotide binding"/>
    <property type="evidence" value="ECO:0007669"/>
    <property type="project" value="InterPro"/>
</dbReference>
<dbReference type="Proteomes" id="UP000689129">
    <property type="component" value="Unassembled WGS sequence"/>
</dbReference>
<dbReference type="Pfam" id="PF21680">
    <property type="entry name" value="GIDA_C_1st"/>
    <property type="match status" value="1"/>
</dbReference>
<dbReference type="InterPro" id="IPR002218">
    <property type="entry name" value="MnmG-rel"/>
</dbReference>
<gene>
    <name evidence="6" type="ORF">HYQ45_008234</name>
</gene>